<dbReference type="Pfam" id="PF00211">
    <property type="entry name" value="Guanylate_cyc"/>
    <property type="match status" value="1"/>
</dbReference>
<dbReference type="InterPro" id="IPR041664">
    <property type="entry name" value="AAA_16"/>
</dbReference>
<dbReference type="Gene3D" id="1.10.150.50">
    <property type="entry name" value="Transcription Factor, Ets-1"/>
    <property type="match status" value="1"/>
</dbReference>
<gene>
    <name evidence="6" type="ORF">AWB66_06311</name>
</gene>
<evidence type="ECO:0000256" key="3">
    <source>
        <dbReference type="SAM" id="MobiDB-lite"/>
    </source>
</evidence>
<comment type="caution">
    <text evidence="6">The sequence shown here is derived from an EMBL/GenBank/DDBJ whole genome shotgun (WGS) entry which is preliminary data.</text>
</comment>
<keyword evidence="7" id="KW-1185">Reference proteome</keyword>
<dbReference type="CDD" id="cd07302">
    <property type="entry name" value="CHD"/>
    <property type="match status" value="1"/>
</dbReference>
<dbReference type="GO" id="GO:0005737">
    <property type="term" value="C:cytoplasm"/>
    <property type="evidence" value="ECO:0007669"/>
    <property type="project" value="TreeGrafter"/>
</dbReference>
<evidence type="ECO:0000259" key="5">
    <source>
        <dbReference type="PROSITE" id="PS50125"/>
    </source>
</evidence>
<dbReference type="STRING" id="326475.AWB66_06311"/>
<name>A0A158KHZ6_9BURK</name>
<dbReference type="Proteomes" id="UP000054717">
    <property type="component" value="Unassembled WGS sequence"/>
</dbReference>
<keyword evidence="2" id="KW-0067">ATP-binding</keyword>
<dbReference type="SUPFAM" id="SSF48452">
    <property type="entry name" value="TPR-like"/>
    <property type="match status" value="1"/>
</dbReference>
<feature type="region of interest" description="Disordered" evidence="3">
    <location>
        <begin position="1053"/>
        <end position="1116"/>
    </location>
</feature>
<proteinExistence type="predicted"/>
<feature type="domain" description="Guanylate cyclase" evidence="5">
    <location>
        <begin position="82"/>
        <end position="210"/>
    </location>
</feature>
<evidence type="ECO:0000313" key="6">
    <source>
        <dbReference type="EMBL" id="SAL80766.1"/>
    </source>
</evidence>
<evidence type="ECO:0000259" key="4">
    <source>
        <dbReference type="PROSITE" id="PS50105"/>
    </source>
</evidence>
<organism evidence="6 7">
    <name type="scientific">Caballeronia telluris</name>
    <dbReference type="NCBI Taxonomy" id="326475"/>
    <lineage>
        <taxon>Bacteria</taxon>
        <taxon>Pseudomonadati</taxon>
        <taxon>Pseudomonadota</taxon>
        <taxon>Betaproteobacteria</taxon>
        <taxon>Burkholderiales</taxon>
        <taxon>Burkholderiaceae</taxon>
        <taxon>Caballeronia</taxon>
    </lineage>
</organism>
<feature type="domain" description="SAM" evidence="4">
    <location>
        <begin position="1"/>
        <end position="61"/>
    </location>
</feature>
<feature type="compositionally biased region" description="Low complexity" evidence="3">
    <location>
        <begin position="1075"/>
        <end position="1091"/>
    </location>
</feature>
<dbReference type="PANTHER" id="PTHR16305">
    <property type="entry name" value="TESTICULAR SOLUBLE ADENYLYL CYCLASE"/>
    <property type="match status" value="1"/>
</dbReference>
<protein>
    <submittedName>
        <fullName evidence="6">Adenylate/guanylate cyclase</fullName>
    </submittedName>
</protein>
<dbReference type="InterPro" id="IPR013761">
    <property type="entry name" value="SAM/pointed_sf"/>
</dbReference>
<dbReference type="Pfam" id="PF00536">
    <property type="entry name" value="SAM_1"/>
    <property type="match status" value="1"/>
</dbReference>
<dbReference type="Gene3D" id="3.30.70.1230">
    <property type="entry name" value="Nucleotide cyclase"/>
    <property type="match status" value="1"/>
</dbReference>
<dbReference type="InterPro" id="IPR011990">
    <property type="entry name" value="TPR-like_helical_dom_sf"/>
</dbReference>
<reference evidence="6" key="1">
    <citation type="submission" date="2016-01" db="EMBL/GenBank/DDBJ databases">
        <authorList>
            <person name="Peeters Charlotte."/>
        </authorList>
    </citation>
    <scope>NUCLEOTIDE SEQUENCE</scope>
    <source>
        <strain evidence="6">LMG 22936</strain>
    </source>
</reference>
<dbReference type="InterPro" id="IPR027417">
    <property type="entry name" value="P-loop_NTPase"/>
</dbReference>
<dbReference type="AlphaFoldDB" id="A0A158KHZ6"/>
<dbReference type="GO" id="GO:0005524">
    <property type="term" value="F:ATP binding"/>
    <property type="evidence" value="ECO:0007669"/>
    <property type="project" value="UniProtKB-KW"/>
</dbReference>
<dbReference type="RefSeq" id="WP_235021349.1">
    <property type="nucleotide sequence ID" value="NZ_FCNZ02000078.1"/>
</dbReference>
<dbReference type="InterPro" id="IPR029787">
    <property type="entry name" value="Nucleotide_cyclase"/>
</dbReference>
<evidence type="ECO:0000256" key="1">
    <source>
        <dbReference type="ARBA" id="ARBA00022741"/>
    </source>
</evidence>
<dbReference type="Gene3D" id="3.40.50.300">
    <property type="entry name" value="P-loop containing nucleotide triphosphate hydrolases"/>
    <property type="match status" value="1"/>
</dbReference>
<accession>A0A158KHZ6</accession>
<feature type="compositionally biased region" description="Basic and acidic residues" evidence="3">
    <location>
        <begin position="1106"/>
        <end position="1116"/>
    </location>
</feature>
<dbReference type="Gene3D" id="1.25.40.10">
    <property type="entry name" value="Tetratricopeptide repeat domain"/>
    <property type="match status" value="2"/>
</dbReference>
<dbReference type="Pfam" id="PF13191">
    <property type="entry name" value="AAA_16"/>
    <property type="match status" value="1"/>
</dbReference>
<dbReference type="InterPro" id="IPR001054">
    <property type="entry name" value="A/G_cyclase"/>
</dbReference>
<sequence>MDVTAWLRGLGMERYEPAFRENAIDADVLCNLTVDDLKELGVASVGHRRKLLDALAELRARTGPRQAALDPAEAKGERRQVAVLFADLCGFTEMSREADPEEIVALLDRYFEHVDRIVEQHGGHVDKHVGDAIMAVFGAPVSRGNDFERAVRAALAISDAMPNLSRALERQVVAHIGIAGGEVVASSTGSATYRAYTVTGDTVNLASRLTDAAARGEILISEAVRRPLAHRLDCVERGALAVKGFANPVPVWCIAGLRRATPGWLFVGRCDELRQFRTVLEACRETGRGRTVVLRGEAGIGKTRLVAEFGRDARNSGFACHSGLVLDFGAAFGRGAVQSLVRGLLSLDDAADVKACMTGIERAITGGLIDASGALFLKDVVDVPLTFEDRTVYEPMDNAMRVRSRLDVLTRLVQRASRQHARVLSVEDVHWSDGQTLRDLAALSATVAECPPVLVLSTRTSGDPVDESWRAAAGAQCTLIDLGPLSACEANVMADRFPVRRQTSRSAASLAPQATRCSSNSCSTTRRKARQAACRVPCAVSCRHGWTGFILKKAIAQVASVLGQFFEKDAVDHLLDGADAALEPLETCHLLRRQGAGFIFDHELIRDAIYDGLLKSRRRELHRRAAQWYAERDAVLRAEHLDRAGDREAALAYFDAARSQASLYRHQSALRLVERGLALADAHSAHVALECLRGTVLHDMNDMTTALAAFETALELAATDDERCRAWIGRATVKRVIDDLDGAWTDVDCAAAAAGRGLLREEARIHFLRGNLCFPRGDSDGCVREHGQSLALAREAGDPEQEAAALGGLGDAEYMRGRMISARDAFGRCIEICRRHGYARIEAANLPMRAITDWYAGNAQTGLDTALACVAAAEKVGHLRALAVAHHAAWKFRHDLAQWDRAWEHVGSALRCARELKSRRFEADAIALRAELHRVAGRRREALDDIGQALAISRETGMTYLGASHLGVLALATDDAAIFESALAEGEALLDAGAVSHNHFRFRRDAIDACIDRGLWDRAAHHAAALEEYARREPAPFSTFFVARARSSHTRRAIEARSRWPNSSGFGGKAGSSVSFTPSRPSMSRFRSMQTRSRRSRMTGSCAEPTSDRHTDDATERRFLGRLLSVATSEPDPFRTMMGRSRQRLLPGAMAIGA</sequence>
<dbReference type="InterPro" id="IPR001660">
    <property type="entry name" value="SAM"/>
</dbReference>
<dbReference type="PROSITE" id="PS50105">
    <property type="entry name" value="SAM_DOMAIN"/>
    <property type="match status" value="1"/>
</dbReference>
<dbReference type="GO" id="GO:0009190">
    <property type="term" value="P:cyclic nucleotide biosynthetic process"/>
    <property type="evidence" value="ECO:0007669"/>
    <property type="project" value="InterPro"/>
</dbReference>
<evidence type="ECO:0000313" key="7">
    <source>
        <dbReference type="Proteomes" id="UP000054717"/>
    </source>
</evidence>
<dbReference type="SMART" id="SM00454">
    <property type="entry name" value="SAM"/>
    <property type="match status" value="1"/>
</dbReference>
<dbReference type="SUPFAM" id="SSF47769">
    <property type="entry name" value="SAM/Pointed domain"/>
    <property type="match status" value="1"/>
</dbReference>
<dbReference type="CDD" id="cd09487">
    <property type="entry name" value="SAM_superfamily"/>
    <property type="match status" value="1"/>
</dbReference>
<dbReference type="EMBL" id="FCNZ02000078">
    <property type="protein sequence ID" value="SAL80766.1"/>
    <property type="molecule type" value="Genomic_DNA"/>
</dbReference>
<dbReference type="SMART" id="SM00044">
    <property type="entry name" value="CYCc"/>
    <property type="match status" value="1"/>
</dbReference>
<dbReference type="GO" id="GO:0004016">
    <property type="term" value="F:adenylate cyclase activity"/>
    <property type="evidence" value="ECO:0007669"/>
    <property type="project" value="UniProtKB-ARBA"/>
</dbReference>
<dbReference type="SUPFAM" id="SSF55073">
    <property type="entry name" value="Nucleotide cyclase"/>
    <property type="match status" value="1"/>
</dbReference>
<evidence type="ECO:0000256" key="2">
    <source>
        <dbReference type="ARBA" id="ARBA00022840"/>
    </source>
</evidence>
<dbReference type="SMART" id="SM00028">
    <property type="entry name" value="TPR"/>
    <property type="match status" value="5"/>
</dbReference>
<dbReference type="GO" id="GO:0035556">
    <property type="term" value="P:intracellular signal transduction"/>
    <property type="evidence" value="ECO:0007669"/>
    <property type="project" value="InterPro"/>
</dbReference>
<dbReference type="PANTHER" id="PTHR16305:SF28">
    <property type="entry name" value="GUANYLATE CYCLASE DOMAIN-CONTAINING PROTEIN"/>
    <property type="match status" value="1"/>
</dbReference>
<keyword evidence="1" id="KW-0547">Nucleotide-binding</keyword>
<dbReference type="InterPro" id="IPR019734">
    <property type="entry name" value="TPR_rpt"/>
</dbReference>
<dbReference type="PROSITE" id="PS50125">
    <property type="entry name" value="GUANYLATE_CYCLASE_2"/>
    <property type="match status" value="1"/>
</dbReference>